<protein>
    <recommendedName>
        <fullName evidence="3 5">Molybdenum cofactor biosynthesis protein B</fullName>
    </recommendedName>
</protein>
<dbReference type="SUPFAM" id="SSF53218">
    <property type="entry name" value="Molybdenum cofactor biosynthesis proteins"/>
    <property type="match status" value="1"/>
</dbReference>
<dbReference type="AlphaFoldDB" id="A0A399ELD8"/>
<dbReference type="InterPro" id="IPR008284">
    <property type="entry name" value="MoCF_biosynth_CS"/>
</dbReference>
<evidence type="ECO:0000313" key="7">
    <source>
        <dbReference type="EMBL" id="RIH84788.1"/>
    </source>
</evidence>
<name>A0A399ELD8_9DEIN</name>
<sequence>MPSESTDQHKAIAHSKGPVSVAIVTVSDTRTPETDTNYHYLEPEITGMGHKVVGYRVIQDEPLQVAEALEEMVRSGAQVILFNGGTGIAPRDTTYDVLARKIEKPMPGFGELFRMLSYAEVGAAAMLSRAMAGVYHRRVVISTPGSPNAVQVAWTKLIKPELEHLAWEVAR</sequence>
<dbReference type="NCBIfam" id="TIGR00177">
    <property type="entry name" value="molyb_syn"/>
    <property type="match status" value="1"/>
</dbReference>
<dbReference type="SMART" id="SM00852">
    <property type="entry name" value="MoCF_biosynth"/>
    <property type="match status" value="1"/>
</dbReference>
<evidence type="ECO:0000256" key="2">
    <source>
        <dbReference type="ARBA" id="ARBA00006112"/>
    </source>
</evidence>
<evidence type="ECO:0000256" key="1">
    <source>
        <dbReference type="ARBA" id="ARBA00005046"/>
    </source>
</evidence>
<feature type="domain" description="MoaB/Mog" evidence="6">
    <location>
        <begin position="22"/>
        <end position="165"/>
    </location>
</feature>
<comment type="pathway">
    <text evidence="1 5">Cofactor biosynthesis; molybdopterin biosynthesis.</text>
</comment>
<dbReference type="Gene3D" id="3.40.980.10">
    <property type="entry name" value="MoaB/Mog-like domain"/>
    <property type="match status" value="1"/>
</dbReference>
<evidence type="ECO:0000256" key="5">
    <source>
        <dbReference type="PIRNR" id="PIRNR006443"/>
    </source>
</evidence>
<dbReference type="Pfam" id="PF00994">
    <property type="entry name" value="MoCF_biosynth"/>
    <property type="match status" value="1"/>
</dbReference>
<dbReference type="InterPro" id="IPR036425">
    <property type="entry name" value="MoaB/Mog-like_dom_sf"/>
</dbReference>
<keyword evidence="4 5" id="KW-0501">Molybdenum cofactor biosynthesis</keyword>
<dbReference type="PIRSF" id="PIRSF006443">
    <property type="entry name" value="MoaB"/>
    <property type="match status" value="1"/>
</dbReference>
<dbReference type="PANTHER" id="PTHR43232:SF2">
    <property type="entry name" value="MOLYBDENUM COFACTOR BIOSYNTHESIS PROTEIN B"/>
    <property type="match status" value="1"/>
</dbReference>
<dbReference type="RefSeq" id="WP_119314984.1">
    <property type="nucleotide sequence ID" value="NZ_QXDL01000068.1"/>
</dbReference>
<dbReference type="PROSITE" id="PS01078">
    <property type="entry name" value="MOCF_BIOSYNTHESIS_1"/>
    <property type="match status" value="1"/>
</dbReference>
<dbReference type="CDD" id="cd00886">
    <property type="entry name" value="MogA_MoaB"/>
    <property type="match status" value="1"/>
</dbReference>
<comment type="caution">
    <text evidence="7">The sequence shown here is derived from an EMBL/GenBank/DDBJ whole genome shotgun (WGS) entry which is preliminary data.</text>
</comment>
<comment type="function">
    <text evidence="5">May be involved in the biosynthesis of molybdopterin.</text>
</comment>
<evidence type="ECO:0000313" key="8">
    <source>
        <dbReference type="Proteomes" id="UP000265715"/>
    </source>
</evidence>
<dbReference type="Proteomes" id="UP000265715">
    <property type="component" value="Unassembled WGS sequence"/>
</dbReference>
<dbReference type="GO" id="GO:0006777">
    <property type="term" value="P:Mo-molybdopterin cofactor biosynthetic process"/>
    <property type="evidence" value="ECO:0007669"/>
    <property type="project" value="UniProtKB-UniRule"/>
</dbReference>
<evidence type="ECO:0000256" key="4">
    <source>
        <dbReference type="ARBA" id="ARBA00023150"/>
    </source>
</evidence>
<dbReference type="OrthoDB" id="9784492at2"/>
<reference evidence="7 8" key="1">
    <citation type="submission" date="2018-08" db="EMBL/GenBank/DDBJ databases">
        <title>Meiothermus terrae DSM 26712 genome sequencing project.</title>
        <authorList>
            <person name="Da Costa M.S."/>
            <person name="Albuquerque L."/>
            <person name="Raposo P."/>
            <person name="Froufe H.J.C."/>
            <person name="Barroso C.S."/>
            <person name="Egas C."/>
        </authorList>
    </citation>
    <scope>NUCLEOTIDE SEQUENCE [LARGE SCALE GENOMIC DNA]</scope>
    <source>
        <strain evidence="7 8">DSM 26712</strain>
    </source>
</reference>
<organism evidence="7 8">
    <name type="scientific">Calidithermus terrae</name>
    <dbReference type="NCBI Taxonomy" id="1408545"/>
    <lineage>
        <taxon>Bacteria</taxon>
        <taxon>Thermotogati</taxon>
        <taxon>Deinococcota</taxon>
        <taxon>Deinococci</taxon>
        <taxon>Thermales</taxon>
        <taxon>Thermaceae</taxon>
        <taxon>Calidithermus</taxon>
    </lineage>
</organism>
<evidence type="ECO:0000256" key="3">
    <source>
        <dbReference type="ARBA" id="ARBA00015262"/>
    </source>
</evidence>
<dbReference type="GO" id="GO:0005829">
    <property type="term" value="C:cytosol"/>
    <property type="evidence" value="ECO:0007669"/>
    <property type="project" value="TreeGrafter"/>
</dbReference>
<keyword evidence="8" id="KW-1185">Reference proteome</keyword>
<dbReference type="InterPro" id="IPR012245">
    <property type="entry name" value="MoaB"/>
</dbReference>
<dbReference type="EMBL" id="QXDL01000068">
    <property type="protein sequence ID" value="RIH84788.1"/>
    <property type="molecule type" value="Genomic_DNA"/>
</dbReference>
<accession>A0A399ELD8</accession>
<dbReference type="PANTHER" id="PTHR43232">
    <property type="entry name" value="MOLYBDENUM COFACTOR BIOSYNTHESIS PROTEIN B"/>
    <property type="match status" value="1"/>
</dbReference>
<evidence type="ECO:0000259" key="6">
    <source>
        <dbReference type="SMART" id="SM00852"/>
    </source>
</evidence>
<dbReference type="UniPathway" id="UPA00344"/>
<comment type="similarity">
    <text evidence="2 5">Belongs to the MoaB/Mog family.</text>
</comment>
<proteinExistence type="inferred from homology"/>
<dbReference type="InterPro" id="IPR001453">
    <property type="entry name" value="MoaB/Mog_dom"/>
</dbReference>
<gene>
    <name evidence="7" type="primary">moaB</name>
    <name evidence="7" type="ORF">Mterra_01878</name>
</gene>